<organism evidence="12 13">
    <name type="scientific">Rhynchophorus ferrugineus</name>
    <name type="common">Red palm weevil</name>
    <name type="synonym">Curculio ferrugineus</name>
    <dbReference type="NCBI Taxonomy" id="354439"/>
    <lineage>
        <taxon>Eukaryota</taxon>
        <taxon>Metazoa</taxon>
        <taxon>Ecdysozoa</taxon>
        <taxon>Arthropoda</taxon>
        <taxon>Hexapoda</taxon>
        <taxon>Insecta</taxon>
        <taxon>Pterygota</taxon>
        <taxon>Neoptera</taxon>
        <taxon>Endopterygota</taxon>
        <taxon>Coleoptera</taxon>
        <taxon>Polyphaga</taxon>
        <taxon>Cucujiformia</taxon>
        <taxon>Curculionidae</taxon>
        <taxon>Dryophthorinae</taxon>
        <taxon>Rhynchophorus</taxon>
    </lineage>
</organism>
<evidence type="ECO:0000313" key="13">
    <source>
        <dbReference type="Proteomes" id="UP000625711"/>
    </source>
</evidence>
<gene>
    <name evidence="12" type="ORF">GWI33_006784</name>
</gene>
<keyword evidence="8 10" id="KW-0472">Membrane</keyword>
<keyword evidence="5" id="KW-0809">Transit peptide</keyword>
<evidence type="ECO:0000256" key="10">
    <source>
        <dbReference type="SAM" id="Phobius"/>
    </source>
</evidence>
<comment type="caution">
    <text evidence="12">The sequence shown here is derived from an EMBL/GenBank/DDBJ whole genome shotgun (WGS) entry which is preliminary data.</text>
</comment>
<dbReference type="Proteomes" id="UP000625711">
    <property type="component" value="Unassembled WGS sequence"/>
</dbReference>
<dbReference type="GO" id="GO:0032977">
    <property type="term" value="F:membrane insertase activity"/>
    <property type="evidence" value="ECO:0007669"/>
    <property type="project" value="InterPro"/>
</dbReference>
<dbReference type="InterPro" id="IPR028055">
    <property type="entry name" value="YidC/Oxa/ALB_C"/>
</dbReference>
<name>A0A834IH30_RHYFE</name>
<feature type="transmembrane region" description="Helical" evidence="10">
    <location>
        <begin position="218"/>
        <end position="238"/>
    </location>
</feature>
<feature type="domain" description="Membrane insertase YidC/Oxa/ALB C-terminal" evidence="11">
    <location>
        <begin position="218"/>
        <end position="394"/>
    </location>
</feature>
<sequence>MAGIYRINNFKKCLNSMKKLKDINKINNTLGENIQKVCNQSKESSIEVIRRIKMVNEAITNVTLPTKNKAGNVLNRFNDSYAGLKNKLDESCKHLYTLGKEFDERRIQLKRKNIKTKQIKKEAQRLIDSIVNGGTNKKSIQWSAVAVSASSNNVADAVSKTDVIPEPPPIPDLAEEALKNINALGEPTFASQGLGGWTPVGIIQNCLEYLHVSLGVEWWAVIAIGTLFIRLCMFPLVIMAQRNNAKMNNYLPQIQALQLKMTEARQVGDSLNAAKYGQEMMLFMKEKGLNPLKNMIVPLAQAPVFISFFMGLRQMANVPIESMMHGGLFWFTDLTVPDQYFLLPIITSTTLLLTIELGTDGAKLSSQNMVWVKYGLRALPFVIFPFTMNFPVGFLKIPKVRDYFNIEPMITYKPEQLPVKPKGFKEGLQESWTNLKITKEIEERRRLDEIQFKKAGQGPIQKTFKIPPVNATALRAKKR</sequence>
<accession>A0A834IH30</accession>
<evidence type="ECO:0000256" key="9">
    <source>
        <dbReference type="RuleBase" id="RU003945"/>
    </source>
</evidence>
<proteinExistence type="inferred from homology"/>
<evidence type="ECO:0000259" key="11">
    <source>
        <dbReference type="Pfam" id="PF02096"/>
    </source>
</evidence>
<reference evidence="12" key="1">
    <citation type="submission" date="2020-08" db="EMBL/GenBank/DDBJ databases">
        <title>Genome sequencing and assembly of the red palm weevil Rhynchophorus ferrugineus.</title>
        <authorList>
            <person name="Dias G.B."/>
            <person name="Bergman C.M."/>
            <person name="Manee M."/>
        </authorList>
    </citation>
    <scope>NUCLEOTIDE SEQUENCE</scope>
    <source>
        <strain evidence="12">AA-2017</strain>
        <tissue evidence="12">Whole larva</tissue>
    </source>
</reference>
<keyword evidence="13" id="KW-1185">Reference proteome</keyword>
<evidence type="ECO:0000256" key="5">
    <source>
        <dbReference type="ARBA" id="ARBA00022946"/>
    </source>
</evidence>
<evidence type="ECO:0000256" key="4">
    <source>
        <dbReference type="ARBA" id="ARBA00022792"/>
    </source>
</evidence>
<comment type="subcellular location">
    <subcellularLocation>
        <location evidence="9">Membrane</location>
        <topology evidence="9">Multi-pass membrane protein</topology>
    </subcellularLocation>
    <subcellularLocation>
        <location evidence="1">Mitochondrion inner membrane</location>
        <topology evidence="1">Multi-pass membrane protein</topology>
    </subcellularLocation>
</comment>
<dbReference type="GO" id="GO:0005743">
    <property type="term" value="C:mitochondrial inner membrane"/>
    <property type="evidence" value="ECO:0007669"/>
    <property type="project" value="UniProtKB-SubCell"/>
</dbReference>
<evidence type="ECO:0000256" key="8">
    <source>
        <dbReference type="ARBA" id="ARBA00023136"/>
    </source>
</evidence>
<evidence type="ECO:0000256" key="2">
    <source>
        <dbReference type="ARBA" id="ARBA00009877"/>
    </source>
</evidence>
<evidence type="ECO:0000256" key="7">
    <source>
        <dbReference type="ARBA" id="ARBA00023128"/>
    </source>
</evidence>
<keyword evidence="3 9" id="KW-0812">Transmembrane</keyword>
<dbReference type="PANTHER" id="PTHR12428">
    <property type="entry name" value="OXA1"/>
    <property type="match status" value="1"/>
</dbReference>
<dbReference type="OrthoDB" id="2148490at2759"/>
<protein>
    <recommendedName>
        <fullName evidence="11">Membrane insertase YidC/Oxa/ALB C-terminal domain-containing protein</fullName>
    </recommendedName>
</protein>
<feature type="transmembrane region" description="Helical" evidence="10">
    <location>
        <begin position="340"/>
        <end position="362"/>
    </location>
</feature>
<dbReference type="InterPro" id="IPR001708">
    <property type="entry name" value="YidC/ALB3/OXA1/COX18"/>
</dbReference>
<feature type="transmembrane region" description="Helical" evidence="10">
    <location>
        <begin position="374"/>
        <end position="395"/>
    </location>
</feature>
<dbReference type="PANTHER" id="PTHR12428:SF66">
    <property type="entry name" value="MITOCHONDRIAL INNER MEMBRANE PROTEIN OXA1L"/>
    <property type="match status" value="1"/>
</dbReference>
<keyword evidence="6 10" id="KW-1133">Transmembrane helix</keyword>
<dbReference type="GO" id="GO:0032979">
    <property type="term" value="P:protein insertion into mitochondrial inner membrane from matrix"/>
    <property type="evidence" value="ECO:0007669"/>
    <property type="project" value="TreeGrafter"/>
</dbReference>
<evidence type="ECO:0000256" key="6">
    <source>
        <dbReference type="ARBA" id="ARBA00022989"/>
    </source>
</evidence>
<evidence type="ECO:0000256" key="3">
    <source>
        <dbReference type="ARBA" id="ARBA00022692"/>
    </source>
</evidence>
<evidence type="ECO:0000313" key="12">
    <source>
        <dbReference type="EMBL" id="KAF7279754.1"/>
    </source>
</evidence>
<dbReference type="CDD" id="cd20069">
    <property type="entry name" value="5TM_Oxa1-like"/>
    <property type="match status" value="1"/>
</dbReference>
<dbReference type="Pfam" id="PF02096">
    <property type="entry name" value="60KD_IMP"/>
    <property type="match status" value="1"/>
</dbReference>
<dbReference type="AlphaFoldDB" id="A0A834IH30"/>
<keyword evidence="7" id="KW-0496">Mitochondrion</keyword>
<comment type="similarity">
    <text evidence="2 9">Belongs to the OXA1/ALB3/YidC family.</text>
</comment>
<evidence type="ECO:0000256" key="1">
    <source>
        <dbReference type="ARBA" id="ARBA00004448"/>
    </source>
</evidence>
<keyword evidence="4" id="KW-0999">Mitochondrion inner membrane</keyword>
<dbReference type="EMBL" id="JAACXV010000342">
    <property type="protein sequence ID" value="KAF7279754.1"/>
    <property type="molecule type" value="Genomic_DNA"/>
</dbReference>